<dbReference type="InterPro" id="IPR036249">
    <property type="entry name" value="Thioredoxin-like_sf"/>
</dbReference>
<evidence type="ECO:0000313" key="2">
    <source>
        <dbReference type="EMBL" id="CAB4882662.1"/>
    </source>
</evidence>
<sequence>MSDSVADLDNRIDDGDIVVYWRPGCGFCSSLLRDLDHFAVPYRAVNIWQEPDAAAVVRSFARGNETVPTVVLGNGDSRDVGLVNPSVHEVLATAATHAPGAVPVGYSPPEPGRFATWLGSKLGG</sequence>
<organism evidence="2">
    <name type="scientific">freshwater metagenome</name>
    <dbReference type="NCBI Taxonomy" id="449393"/>
    <lineage>
        <taxon>unclassified sequences</taxon>
        <taxon>metagenomes</taxon>
        <taxon>ecological metagenomes</taxon>
    </lineage>
</organism>
<dbReference type="InterPro" id="IPR002109">
    <property type="entry name" value="Glutaredoxin"/>
</dbReference>
<protein>
    <submittedName>
        <fullName evidence="2">Unannotated protein</fullName>
    </submittedName>
</protein>
<dbReference type="Pfam" id="PF00462">
    <property type="entry name" value="Glutaredoxin"/>
    <property type="match status" value="1"/>
</dbReference>
<dbReference type="SUPFAM" id="SSF52833">
    <property type="entry name" value="Thioredoxin-like"/>
    <property type="match status" value="1"/>
</dbReference>
<accession>A0A6J7EH16</accession>
<proteinExistence type="predicted"/>
<dbReference type="AlphaFoldDB" id="A0A6J7EH16"/>
<reference evidence="2" key="1">
    <citation type="submission" date="2020-05" db="EMBL/GenBank/DDBJ databases">
        <authorList>
            <person name="Chiriac C."/>
            <person name="Salcher M."/>
            <person name="Ghai R."/>
            <person name="Kavagutti S V."/>
        </authorList>
    </citation>
    <scope>NUCLEOTIDE SEQUENCE</scope>
</reference>
<dbReference type="EMBL" id="CAFBLP010000041">
    <property type="protein sequence ID" value="CAB4882662.1"/>
    <property type="molecule type" value="Genomic_DNA"/>
</dbReference>
<feature type="domain" description="Glutaredoxin" evidence="1">
    <location>
        <begin position="17"/>
        <end position="73"/>
    </location>
</feature>
<name>A0A6J7EH16_9ZZZZ</name>
<gene>
    <name evidence="2" type="ORF">UFOPK3376_01702</name>
</gene>
<dbReference type="Gene3D" id="3.40.30.10">
    <property type="entry name" value="Glutaredoxin"/>
    <property type="match status" value="1"/>
</dbReference>
<evidence type="ECO:0000259" key="1">
    <source>
        <dbReference type="Pfam" id="PF00462"/>
    </source>
</evidence>
<dbReference type="PROSITE" id="PS51354">
    <property type="entry name" value="GLUTAREDOXIN_2"/>
    <property type="match status" value="1"/>
</dbReference>